<gene>
    <name evidence="1" type="ORF">SAMN04487901_11734</name>
</gene>
<reference evidence="2" key="1">
    <citation type="submission" date="2016-10" db="EMBL/GenBank/DDBJ databases">
        <authorList>
            <person name="Varghese N."/>
            <person name="Submissions S."/>
        </authorList>
    </citation>
    <scope>NUCLEOTIDE SEQUENCE [LARGE SCALE GENOMIC DNA]</scope>
    <source>
        <strain evidence="2">BP1-148</strain>
    </source>
</reference>
<proteinExistence type="predicted"/>
<dbReference type="AlphaFoldDB" id="A0A1G7ZTY0"/>
<dbReference type="InterPro" id="IPR018841">
    <property type="entry name" value="DUF2442"/>
</dbReference>
<protein>
    <recommendedName>
        <fullName evidence="3">DUF2442 domain-containing protein</fullName>
    </recommendedName>
</protein>
<evidence type="ECO:0000313" key="1">
    <source>
        <dbReference type="EMBL" id="SDH12114.1"/>
    </source>
</evidence>
<accession>A0A1G7ZTY0</accession>
<dbReference type="Proteomes" id="UP000198779">
    <property type="component" value="Unassembled WGS sequence"/>
</dbReference>
<dbReference type="Pfam" id="PF10387">
    <property type="entry name" value="DUF2442"/>
    <property type="match status" value="1"/>
</dbReference>
<dbReference type="STRING" id="645274.SAMN04487901_11734"/>
<dbReference type="EMBL" id="FNCQ01000017">
    <property type="protein sequence ID" value="SDH12114.1"/>
    <property type="molecule type" value="Genomic_DNA"/>
</dbReference>
<organism evidence="1 2">
    <name type="scientific">Prevotella communis</name>
    <dbReference type="NCBI Taxonomy" id="2913614"/>
    <lineage>
        <taxon>Bacteria</taxon>
        <taxon>Pseudomonadati</taxon>
        <taxon>Bacteroidota</taxon>
        <taxon>Bacteroidia</taxon>
        <taxon>Bacteroidales</taxon>
        <taxon>Prevotellaceae</taxon>
        <taxon>Prevotella</taxon>
    </lineage>
</organism>
<evidence type="ECO:0008006" key="3">
    <source>
        <dbReference type="Google" id="ProtNLM"/>
    </source>
</evidence>
<sequence length="98" mass="11247">MSPVFRRECEDSSTSACVLMINAQGIMLSVLGNDYFLSYNRIPWMKDAPIRSVLNVQMSGTEAIEWPDLDVDLEIDSLRHPERYPLVIKRNPLDYVEA</sequence>
<name>A0A1G7ZTY0_9BACT</name>
<keyword evidence="2" id="KW-1185">Reference proteome</keyword>
<evidence type="ECO:0000313" key="2">
    <source>
        <dbReference type="Proteomes" id="UP000198779"/>
    </source>
</evidence>